<dbReference type="InterPro" id="IPR006311">
    <property type="entry name" value="TAT_signal"/>
</dbReference>
<sequence length="167" mass="17683">MPSQSAPVRRRPLKAAAVVVLLAALSGCGLGDAQEPPRDESGAVTEAASAGAYAIKVGDCLNNPRAERLTEVEFVPCDQPHELEAFAASNLPDGDFPGDTEVAAKAEEFCLAEFKAFAGIPYDDSALELIHLNPTEESWSGEQDRELLCLVGAKGEPTTGTLKDSRR</sequence>
<dbReference type="InterPro" id="IPR026004">
    <property type="entry name" value="Septum_form"/>
</dbReference>
<organism evidence="3 4">
    <name type="scientific">Arthrobacter sulfonylureivorans</name>
    <dbReference type="NCBI Taxonomy" id="2486855"/>
    <lineage>
        <taxon>Bacteria</taxon>
        <taxon>Bacillati</taxon>
        <taxon>Actinomycetota</taxon>
        <taxon>Actinomycetes</taxon>
        <taxon>Micrococcales</taxon>
        <taxon>Micrococcaceae</taxon>
        <taxon>Arthrobacter</taxon>
    </lineage>
</organism>
<feature type="domain" description="Septum formation-related" evidence="2">
    <location>
        <begin position="58"/>
        <end position="156"/>
    </location>
</feature>
<evidence type="ECO:0000313" key="3">
    <source>
        <dbReference type="EMBL" id="UNK45438.1"/>
    </source>
</evidence>
<feature type="chain" id="PRO_5047311592" evidence="1">
    <location>
        <begin position="34"/>
        <end position="167"/>
    </location>
</feature>
<evidence type="ECO:0000256" key="1">
    <source>
        <dbReference type="SAM" id="SignalP"/>
    </source>
</evidence>
<gene>
    <name evidence="3" type="ORF">MNQ99_16185</name>
</gene>
<dbReference type="PROSITE" id="PS51318">
    <property type="entry name" value="TAT"/>
    <property type="match status" value="1"/>
</dbReference>
<proteinExistence type="predicted"/>
<evidence type="ECO:0000313" key="4">
    <source>
        <dbReference type="Proteomes" id="UP000829069"/>
    </source>
</evidence>
<name>A0ABY3W8J5_9MICC</name>
<dbReference type="EMBL" id="CP093326">
    <property type="protein sequence ID" value="UNK45438.1"/>
    <property type="molecule type" value="Genomic_DNA"/>
</dbReference>
<keyword evidence="4" id="KW-1185">Reference proteome</keyword>
<protein>
    <submittedName>
        <fullName evidence="3">Septum formation family protein</fullName>
    </submittedName>
</protein>
<reference evidence="3 4" key="1">
    <citation type="submission" date="2022-03" db="EMBL/GenBank/DDBJ databases">
        <title>Isotopic signatures of nitrous oxide derived from detoxification processes.</title>
        <authorList>
            <person name="Behrendt U."/>
            <person name="Buchen C."/>
            <person name="Well R."/>
            <person name="Ulrich A."/>
            <person name="Rohe L."/>
            <person name="Kolb S."/>
            <person name="Schloter M."/>
            <person name="Horn M.A."/>
            <person name="Augustin J."/>
        </authorList>
    </citation>
    <scope>NUCLEOTIDE SEQUENCE [LARGE SCALE GENOMIC DNA]</scope>
    <source>
        <strain evidence="3 4">S4-C24</strain>
    </source>
</reference>
<dbReference type="RefSeq" id="WP_241913656.1">
    <property type="nucleotide sequence ID" value="NZ_CP093326.1"/>
</dbReference>
<dbReference type="Pfam" id="PF13845">
    <property type="entry name" value="Septum_form"/>
    <property type="match status" value="1"/>
</dbReference>
<accession>A0ABY3W8J5</accession>
<evidence type="ECO:0000259" key="2">
    <source>
        <dbReference type="Pfam" id="PF13845"/>
    </source>
</evidence>
<dbReference type="Proteomes" id="UP000829069">
    <property type="component" value="Chromosome"/>
</dbReference>
<keyword evidence="1" id="KW-0732">Signal</keyword>
<feature type="signal peptide" evidence="1">
    <location>
        <begin position="1"/>
        <end position="33"/>
    </location>
</feature>